<dbReference type="EMBL" id="JACHNU010000013">
    <property type="protein sequence ID" value="MBB4665236.1"/>
    <property type="molecule type" value="Genomic_DNA"/>
</dbReference>
<protein>
    <submittedName>
        <fullName evidence="1">Uncharacterized protein</fullName>
    </submittedName>
</protein>
<accession>A0A840IKD6</accession>
<name>A0A840IKD6_9ACTN</name>
<proteinExistence type="predicted"/>
<dbReference type="Proteomes" id="UP000585272">
    <property type="component" value="Unassembled WGS sequence"/>
</dbReference>
<feature type="non-terminal residue" evidence="1">
    <location>
        <position position="32"/>
    </location>
</feature>
<gene>
    <name evidence="1" type="ORF">BDZ31_004858</name>
</gene>
<sequence>MRLSRKVRGGLGRGFLFVRFSWSAAGPAGQDK</sequence>
<reference evidence="1 2" key="1">
    <citation type="submission" date="2020-08" db="EMBL/GenBank/DDBJ databases">
        <title>Genomic Encyclopedia of Archaeal and Bacterial Type Strains, Phase II (KMG-II): from individual species to whole genera.</title>
        <authorList>
            <person name="Goeker M."/>
        </authorList>
    </citation>
    <scope>NUCLEOTIDE SEQUENCE [LARGE SCALE GENOMIC DNA]</scope>
    <source>
        <strain evidence="1 2">DSM 23288</strain>
    </source>
</reference>
<organism evidence="1 2">
    <name type="scientific">Conexibacter arvalis</name>
    <dbReference type="NCBI Taxonomy" id="912552"/>
    <lineage>
        <taxon>Bacteria</taxon>
        <taxon>Bacillati</taxon>
        <taxon>Actinomycetota</taxon>
        <taxon>Thermoleophilia</taxon>
        <taxon>Solirubrobacterales</taxon>
        <taxon>Conexibacteraceae</taxon>
        <taxon>Conexibacter</taxon>
    </lineage>
</organism>
<dbReference type="AlphaFoldDB" id="A0A840IKD6"/>
<evidence type="ECO:0000313" key="1">
    <source>
        <dbReference type="EMBL" id="MBB4665236.1"/>
    </source>
</evidence>
<comment type="caution">
    <text evidence="1">The sequence shown here is derived from an EMBL/GenBank/DDBJ whole genome shotgun (WGS) entry which is preliminary data.</text>
</comment>
<keyword evidence="2" id="KW-1185">Reference proteome</keyword>
<evidence type="ECO:0000313" key="2">
    <source>
        <dbReference type="Proteomes" id="UP000585272"/>
    </source>
</evidence>